<reference evidence="1" key="1">
    <citation type="submission" date="2021-01" db="EMBL/GenBank/DDBJ databases">
        <authorList>
            <person name="Kaushik A."/>
        </authorList>
    </citation>
    <scope>NUCLEOTIDE SEQUENCE</scope>
    <source>
        <strain evidence="2">AG4-R118</strain>
        <strain evidence="1">AG4-RS23</strain>
    </source>
</reference>
<proteinExistence type="predicted"/>
<comment type="caution">
    <text evidence="1">The sequence shown here is derived from an EMBL/GenBank/DDBJ whole genome shotgun (WGS) entry which is preliminary data.</text>
</comment>
<evidence type="ECO:0000313" key="1">
    <source>
        <dbReference type="EMBL" id="CAE6468164.1"/>
    </source>
</evidence>
<sequence length="97" mass="10600">MHTARRPVPELLRQLNFQSLGNLGKIASASGTTGAGLKSRATELGTDAQSASQTHTRSGMLLKWILGRPVRNWLRGSKPDRFARCNLPIPSDSVSFR</sequence>
<gene>
    <name evidence="2" type="ORF">RDB_LOCUS117338</name>
    <name evidence="1" type="ORF">RDB_LOCUS77451</name>
</gene>
<organism evidence="1 3">
    <name type="scientific">Rhizoctonia solani</name>
    <dbReference type="NCBI Taxonomy" id="456999"/>
    <lineage>
        <taxon>Eukaryota</taxon>
        <taxon>Fungi</taxon>
        <taxon>Dikarya</taxon>
        <taxon>Basidiomycota</taxon>
        <taxon>Agaricomycotina</taxon>
        <taxon>Agaricomycetes</taxon>
        <taxon>Cantharellales</taxon>
        <taxon>Ceratobasidiaceae</taxon>
        <taxon>Rhizoctonia</taxon>
    </lineage>
</organism>
<evidence type="ECO:0000313" key="3">
    <source>
        <dbReference type="Proteomes" id="UP000663861"/>
    </source>
</evidence>
<evidence type="ECO:0000313" key="2">
    <source>
        <dbReference type="EMBL" id="CAE6476816.1"/>
    </source>
</evidence>
<dbReference type="Proteomes" id="UP000663861">
    <property type="component" value="Unassembled WGS sequence"/>
</dbReference>
<dbReference type="EMBL" id="CAJMWX010001240">
    <property type="protein sequence ID" value="CAE6476816.1"/>
    <property type="molecule type" value="Genomic_DNA"/>
</dbReference>
<dbReference type="AlphaFoldDB" id="A0A8H3GVT0"/>
<dbReference type="Proteomes" id="UP000663888">
    <property type="component" value="Unassembled WGS sequence"/>
</dbReference>
<accession>A0A8H3GVT0</accession>
<protein>
    <submittedName>
        <fullName evidence="1">Uncharacterized protein</fullName>
    </submittedName>
</protein>
<name>A0A8H3GVT0_9AGAM</name>
<dbReference type="EMBL" id="CAJMWY010001463">
    <property type="protein sequence ID" value="CAE6468164.1"/>
    <property type="molecule type" value="Genomic_DNA"/>
</dbReference>